<reference evidence="2" key="1">
    <citation type="submission" date="2024-07" db="EMBL/GenBank/DDBJ databases">
        <authorList>
            <person name="Yu S.T."/>
        </authorList>
    </citation>
    <scope>NUCLEOTIDE SEQUENCE</scope>
    <source>
        <strain evidence="2">R35</strain>
    </source>
</reference>
<gene>
    <name evidence="2" type="ORF">AB5J50_39775</name>
</gene>
<proteinExistence type="predicted"/>
<dbReference type="AlphaFoldDB" id="A0AB39SIY8"/>
<protein>
    <submittedName>
        <fullName evidence="2">Uncharacterized protein</fullName>
    </submittedName>
</protein>
<accession>A0AB39SIY8</accession>
<dbReference type="RefSeq" id="WP_369263515.1">
    <property type="nucleotide sequence ID" value="NZ_CP163440.1"/>
</dbReference>
<organism evidence="2">
    <name type="scientific">Streptomyces sp. R35</name>
    <dbReference type="NCBI Taxonomy" id="3238630"/>
    <lineage>
        <taxon>Bacteria</taxon>
        <taxon>Bacillati</taxon>
        <taxon>Actinomycetota</taxon>
        <taxon>Actinomycetes</taxon>
        <taxon>Kitasatosporales</taxon>
        <taxon>Streptomycetaceae</taxon>
        <taxon>Streptomyces</taxon>
    </lineage>
</organism>
<dbReference type="EMBL" id="CP163440">
    <property type="protein sequence ID" value="XDQ66513.1"/>
    <property type="molecule type" value="Genomic_DNA"/>
</dbReference>
<sequence>MSADDQTGPSQWGAASLEHFEQLARGVLRAAREAERELRRTSPDPEQPTWALAVLAGQAQAMLGHDGPAHPPVGAAAQEEFVCTSVKLAVDALSHRWAEADLGLAGVAGQADAPHLGERETADAFDVLGRLMLPNSTPEGWTAAVLTDLARGDETWEAVVKVGKYILHPTFLAFADDATRVVGEAVHNLNVRHLRARAHLLRDHMGASKPCRPAAEPTLAVKEREPERNWMSGPTLLESPQKRRTFTPPARPPRKRTTGLPRTPCLELKDGNMASPGPVHTAPEEQPSPEPRHAPDSASPQLRD</sequence>
<name>A0AB39SIY8_9ACTN</name>
<evidence type="ECO:0000256" key="1">
    <source>
        <dbReference type="SAM" id="MobiDB-lite"/>
    </source>
</evidence>
<feature type="region of interest" description="Disordered" evidence="1">
    <location>
        <begin position="205"/>
        <end position="304"/>
    </location>
</feature>
<evidence type="ECO:0000313" key="2">
    <source>
        <dbReference type="EMBL" id="XDQ66513.1"/>
    </source>
</evidence>